<dbReference type="InterPro" id="IPR020472">
    <property type="entry name" value="WD40_PAC1"/>
</dbReference>
<dbReference type="InterPro" id="IPR005123">
    <property type="entry name" value="Oxoglu/Fe-dep_dioxygenase_dom"/>
</dbReference>
<dbReference type="PANTHER" id="PTHR19848:SF0">
    <property type="entry name" value="NOTCHLESS PROTEIN HOMOLOG 1"/>
    <property type="match status" value="1"/>
</dbReference>
<dbReference type="InterPro" id="IPR006620">
    <property type="entry name" value="Pro_4_hyd_alph"/>
</dbReference>
<dbReference type="EMBL" id="JAJA02000001">
    <property type="protein sequence ID" value="KWS05253.1"/>
    <property type="molecule type" value="Genomic_DNA"/>
</dbReference>
<keyword evidence="7" id="KW-0560">Oxidoreductase</keyword>
<comment type="caution">
    <text evidence="11">The sequence shown here is derived from an EMBL/GenBank/DDBJ whole genome shotgun (WGS) entry which is preliminary data.</text>
</comment>
<dbReference type="Pfam" id="PF00400">
    <property type="entry name" value="WD40"/>
    <property type="match status" value="5"/>
</dbReference>
<feature type="repeat" description="WD" evidence="9">
    <location>
        <begin position="412"/>
        <end position="445"/>
    </location>
</feature>
<dbReference type="GO" id="GO:0031418">
    <property type="term" value="F:L-ascorbic acid binding"/>
    <property type="evidence" value="ECO:0007669"/>
    <property type="project" value="UniProtKB-KW"/>
</dbReference>
<dbReference type="GO" id="GO:0000027">
    <property type="term" value="P:ribosomal large subunit assembly"/>
    <property type="evidence" value="ECO:0007669"/>
    <property type="project" value="TreeGrafter"/>
</dbReference>
<evidence type="ECO:0000256" key="5">
    <source>
        <dbReference type="ARBA" id="ARBA00022896"/>
    </source>
</evidence>
<dbReference type="InterPro" id="IPR015943">
    <property type="entry name" value="WD40/YVTN_repeat-like_dom_sf"/>
</dbReference>
<keyword evidence="3" id="KW-0479">Metal-binding</keyword>
<dbReference type="PROSITE" id="PS00678">
    <property type="entry name" value="WD_REPEATS_1"/>
    <property type="match status" value="1"/>
</dbReference>
<dbReference type="SMART" id="SM00702">
    <property type="entry name" value="P4Hc"/>
    <property type="match status" value="1"/>
</dbReference>
<gene>
    <name evidence="11" type="ORF">AZ78_2804</name>
</gene>
<protein>
    <submittedName>
        <fullName evidence="11">WD-repeat protein</fullName>
    </submittedName>
</protein>
<dbReference type="Pfam" id="PF13640">
    <property type="entry name" value="2OG-FeII_Oxy_3"/>
    <property type="match status" value="1"/>
</dbReference>
<dbReference type="CDD" id="cd00200">
    <property type="entry name" value="WD40"/>
    <property type="match status" value="1"/>
</dbReference>
<dbReference type="PROSITE" id="PS51471">
    <property type="entry name" value="FE2OG_OXY"/>
    <property type="match status" value="1"/>
</dbReference>
<name>A0A120AGX1_9GAMM</name>
<dbReference type="InterPro" id="IPR001680">
    <property type="entry name" value="WD40_rpt"/>
</dbReference>
<keyword evidence="8" id="KW-0408">Iron</keyword>
<dbReference type="SUPFAM" id="SSF51197">
    <property type="entry name" value="Clavaminate synthase-like"/>
    <property type="match status" value="1"/>
</dbReference>
<evidence type="ECO:0000313" key="11">
    <source>
        <dbReference type="EMBL" id="KWS05253.1"/>
    </source>
</evidence>
<dbReference type="GO" id="GO:0005506">
    <property type="term" value="F:iron ion binding"/>
    <property type="evidence" value="ECO:0007669"/>
    <property type="project" value="InterPro"/>
</dbReference>
<dbReference type="SUPFAM" id="SSF50978">
    <property type="entry name" value="WD40 repeat-like"/>
    <property type="match status" value="1"/>
</dbReference>
<evidence type="ECO:0000256" key="3">
    <source>
        <dbReference type="ARBA" id="ARBA00022723"/>
    </source>
</evidence>
<comment type="cofactor">
    <cofactor evidence="1">
        <name>L-ascorbate</name>
        <dbReference type="ChEBI" id="CHEBI:38290"/>
    </cofactor>
</comment>
<feature type="repeat" description="WD" evidence="9">
    <location>
        <begin position="202"/>
        <end position="233"/>
    </location>
</feature>
<feature type="domain" description="Fe2OG dioxygenase" evidence="10">
    <location>
        <begin position="81"/>
        <end position="191"/>
    </location>
</feature>
<keyword evidence="2 9" id="KW-0853">WD repeat</keyword>
<feature type="repeat" description="WD" evidence="9">
    <location>
        <begin position="323"/>
        <end position="363"/>
    </location>
</feature>
<dbReference type="InterPro" id="IPR044862">
    <property type="entry name" value="Pro_4_hyd_alph_FE2OG_OXY"/>
</dbReference>
<accession>A0A120AGX1</accession>
<evidence type="ECO:0000256" key="9">
    <source>
        <dbReference type="PROSITE-ProRule" id="PRU00221"/>
    </source>
</evidence>
<reference evidence="11 12" key="1">
    <citation type="journal article" date="2014" name="Genome Announc.">
        <title>Draft Genome Sequence of Lysobacter capsici AZ78, a Bacterium Antagonistic to Plant-Pathogenic Oomycetes.</title>
        <authorList>
            <person name="Puopolo G."/>
            <person name="Sonego P."/>
            <person name="Engelen K."/>
            <person name="Pertot I."/>
        </authorList>
    </citation>
    <scope>NUCLEOTIDE SEQUENCE [LARGE SCALE GENOMIC DNA]</scope>
    <source>
        <strain evidence="11 12">AZ78</strain>
    </source>
</reference>
<dbReference type="Proteomes" id="UP000023435">
    <property type="component" value="Unassembled WGS sequence"/>
</dbReference>
<proteinExistence type="predicted"/>
<dbReference type="PROSITE" id="PS50082">
    <property type="entry name" value="WD_REPEATS_2"/>
    <property type="match status" value="4"/>
</dbReference>
<dbReference type="AlphaFoldDB" id="A0A120AGX1"/>
<evidence type="ECO:0000259" key="10">
    <source>
        <dbReference type="PROSITE" id="PS51471"/>
    </source>
</evidence>
<evidence type="ECO:0000256" key="4">
    <source>
        <dbReference type="ARBA" id="ARBA00022737"/>
    </source>
</evidence>
<dbReference type="Gene3D" id="2.130.10.10">
    <property type="entry name" value="YVTN repeat-like/Quinoprotein amine dehydrogenase"/>
    <property type="match status" value="2"/>
</dbReference>
<evidence type="ECO:0000256" key="2">
    <source>
        <dbReference type="ARBA" id="ARBA00022574"/>
    </source>
</evidence>
<evidence type="ECO:0000256" key="1">
    <source>
        <dbReference type="ARBA" id="ARBA00001961"/>
    </source>
</evidence>
<dbReference type="PRINTS" id="PR00320">
    <property type="entry name" value="GPROTEINBRPT"/>
</dbReference>
<dbReference type="GO" id="GO:0051213">
    <property type="term" value="F:dioxygenase activity"/>
    <property type="evidence" value="ECO:0007669"/>
    <property type="project" value="UniProtKB-KW"/>
</dbReference>
<feature type="repeat" description="WD" evidence="9">
    <location>
        <begin position="242"/>
        <end position="282"/>
    </location>
</feature>
<keyword evidence="5" id="KW-0847">Vitamin C</keyword>
<dbReference type="Gene3D" id="2.60.120.620">
    <property type="entry name" value="q2cbj1_9rhob like domain"/>
    <property type="match status" value="1"/>
</dbReference>
<keyword evidence="6" id="KW-0223">Dioxygenase</keyword>
<evidence type="ECO:0000256" key="6">
    <source>
        <dbReference type="ARBA" id="ARBA00022964"/>
    </source>
</evidence>
<dbReference type="SMART" id="SM00320">
    <property type="entry name" value="WD40"/>
    <property type="match status" value="6"/>
</dbReference>
<sequence length="485" mass="54004">MGHCLLVHGFLDAEECAALIDAAEARGFVGAGSDYPPSYRNNDRQVLDDDALARRLFERLRAYAPERLVDADGAGWRLHALNERLRLCRYRPGQRFNIHQDGVHHRGADERTRLTFMIYLTDGDAFDGGDTVFYAQGPQGGIDDAPPVVARVRPRAGLLIVFDHTLWHAGEAVTRGVKHILRSDLLYRRETPAPVAAPAAFSPGHEGYVWSLARLRDGRIVSSGRDAAIRLWSPEGVLQARLLGHRQSVLSVCEVGRDRLASVSRDRCLRWWDLRSGECVREVVAHEAAVLSLLRFDDGRLASGGADARIALWSQDGEPVGDLHGHRGWVWSLCRLDAHRLLSASEDGELRLWDAQSRSCLAMWNGTTPLRSVDARVHPASDGLHCIAIGDIDGRVRLFELHGDRFIALRDWPAHDAAVRRVRWLDDGRLVSCGEDGRVRLWSLECDGHVAERRHANFATDAIELADGRLLSCGYDGELRFDAMG</sequence>
<dbReference type="InterPro" id="IPR036322">
    <property type="entry name" value="WD40_repeat_dom_sf"/>
</dbReference>
<dbReference type="PANTHER" id="PTHR19848">
    <property type="entry name" value="WD40 REPEAT PROTEIN"/>
    <property type="match status" value="1"/>
</dbReference>
<evidence type="ECO:0000313" key="12">
    <source>
        <dbReference type="Proteomes" id="UP000023435"/>
    </source>
</evidence>
<organism evidence="11 12">
    <name type="scientific">Lysobacter capsici AZ78</name>
    <dbReference type="NCBI Taxonomy" id="1444315"/>
    <lineage>
        <taxon>Bacteria</taxon>
        <taxon>Pseudomonadati</taxon>
        <taxon>Pseudomonadota</taxon>
        <taxon>Gammaproteobacteria</taxon>
        <taxon>Lysobacterales</taxon>
        <taxon>Lysobacteraceae</taxon>
        <taxon>Lysobacter</taxon>
    </lineage>
</organism>
<keyword evidence="4" id="KW-0677">Repeat</keyword>
<dbReference type="InterPro" id="IPR019775">
    <property type="entry name" value="WD40_repeat_CS"/>
</dbReference>
<keyword evidence="12" id="KW-1185">Reference proteome</keyword>
<dbReference type="GO" id="GO:0016705">
    <property type="term" value="F:oxidoreductase activity, acting on paired donors, with incorporation or reduction of molecular oxygen"/>
    <property type="evidence" value="ECO:0007669"/>
    <property type="project" value="InterPro"/>
</dbReference>
<evidence type="ECO:0000256" key="8">
    <source>
        <dbReference type="ARBA" id="ARBA00023004"/>
    </source>
</evidence>
<evidence type="ECO:0000256" key="7">
    <source>
        <dbReference type="ARBA" id="ARBA00023002"/>
    </source>
</evidence>